<evidence type="ECO:0000313" key="2">
    <source>
        <dbReference type="EMBL" id="GGK43474.1"/>
    </source>
</evidence>
<reference evidence="2" key="2">
    <citation type="submission" date="2020-09" db="EMBL/GenBank/DDBJ databases">
        <authorList>
            <person name="Sun Q."/>
            <person name="Ohkuma M."/>
        </authorList>
    </citation>
    <scope>NUCLEOTIDE SEQUENCE</scope>
    <source>
        <strain evidence="2">JCM 3091</strain>
    </source>
</reference>
<dbReference type="Proteomes" id="UP000662200">
    <property type="component" value="Unassembled WGS sequence"/>
</dbReference>
<sequence>MSSHDNTNPRTGRHVGVHRKTSRWQLRRSTTTETITTDRASKPGPAGRSRWTAQEIRALGVSTDLQTAASILGLRPLSGYPINSRGAFPVPVIAVGGRYRVPVAPILDLLERTRWPAQS</sequence>
<dbReference type="RefSeq" id="WP_229789946.1">
    <property type="nucleotide sequence ID" value="NZ_BMQC01000025.1"/>
</dbReference>
<feature type="compositionally biased region" description="Basic residues" evidence="1">
    <location>
        <begin position="11"/>
        <end position="26"/>
    </location>
</feature>
<evidence type="ECO:0000313" key="3">
    <source>
        <dbReference type="Proteomes" id="UP000662200"/>
    </source>
</evidence>
<gene>
    <name evidence="2" type="ORF">GCM10010124_40310</name>
</gene>
<organism evidence="2 3">
    <name type="scientific">Pilimelia terevasa</name>
    <dbReference type="NCBI Taxonomy" id="53372"/>
    <lineage>
        <taxon>Bacteria</taxon>
        <taxon>Bacillati</taxon>
        <taxon>Actinomycetota</taxon>
        <taxon>Actinomycetes</taxon>
        <taxon>Micromonosporales</taxon>
        <taxon>Micromonosporaceae</taxon>
        <taxon>Pilimelia</taxon>
    </lineage>
</organism>
<accession>A0A8J3BV10</accession>
<feature type="compositionally biased region" description="Polar residues" evidence="1">
    <location>
        <begin position="1"/>
        <end position="10"/>
    </location>
</feature>
<feature type="region of interest" description="Disordered" evidence="1">
    <location>
        <begin position="1"/>
        <end position="50"/>
    </location>
</feature>
<comment type="caution">
    <text evidence="2">The sequence shown here is derived from an EMBL/GenBank/DDBJ whole genome shotgun (WGS) entry which is preliminary data.</text>
</comment>
<dbReference type="EMBL" id="BMQC01000025">
    <property type="protein sequence ID" value="GGK43474.1"/>
    <property type="molecule type" value="Genomic_DNA"/>
</dbReference>
<proteinExistence type="predicted"/>
<dbReference type="AlphaFoldDB" id="A0A8J3BV10"/>
<keyword evidence="3" id="KW-1185">Reference proteome</keyword>
<reference evidence="2" key="1">
    <citation type="journal article" date="2014" name="Int. J. Syst. Evol. Microbiol.">
        <title>Complete genome sequence of Corynebacterium casei LMG S-19264T (=DSM 44701T), isolated from a smear-ripened cheese.</title>
        <authorList>
            <consortium name="US DOE Joint Genome Institute (JGI-PGF)"/>
            <person name="Walter F."/>
            <person name="Albersmeier A."/>
            <person name="Kalinowski J."/>
            <person name="Ruckert C."/>
        </authorList>
    </citation>
    <scope>NUCLEOTIDE SEQUENCE</scope>
    <source>
        <strain evidence="2">JCM 3091</strain>
    </source>
</reference>
<protein>
    <submittedName>
        <fullName evidence="2">Uncharacterized protein</fullName>
    </submittedName>
</protein>
<evidence type="ECO:0000256" key="1">
    <source>
        <dbReference type="SAM" id="MobiDB-lite"/>
    </source>
</evidence>
<name>A0A8J3BV10_9ACTN</name>